<keyword evidence="3 8" id="KW-0436">Ligase</keyword>
<organism evidence="11 12">
    <name type="scientific">Nitzschia inconspicua</name>
    <dbReference type="NCBI Taxonomy" id="303405"/>
    <lineage>
        <taxon>Eukaryota</taxon>
        <taxon>Sar</taxon>
        <taxon>Stramenopiles</taxon>
        <taxon>Ochrophyta</taxon>
        <taxon>Bacillariophyta</taxon>
        <taxon>Bacillariophyceae</taxon>
        <taxon>Bacillariophycidae</taxon>
        <taxon>Bacillariales</taxon>
        <taxon>Bacillariaceae</taxon>
        <taxon>Nitzschia</taxon>
    </lineage>
</organism>
<evidence type="ECO:0000256" key="1">
    <source>
        <dbReference type="ARBA" id="ARBA00005188"/>
    </source>
</evidence>
<accession>A0A9K3PP96</accession>
<evidence type="ECO:0000256" key="6">
    <source>
        <dbReference type="ARBA" id="ARBA00023027"/>
    </source>
</evidence>
<evidence type="ECO:0000256" key="8">
    <source>
        <dbReference type="PIRNR" id="PIRNR006630"/>
    </source>
</evidence>
<evidence type="ECO:0000256" key="9">
    <source>
        <dbReference type="SAM" id="MobiDB-lite"/>
    </source>
</evidence>
<dbReference type="InterPro" id="IPR014445">
    <property type="entry name" value="Gln-dep_NAD_synthase"/>
</dbReference>
<dbReference type="FunFam" id="3.40.50.620:FF:000036">
    <property type="entry name" value="Glutamine-dependent NAD(+) synthetase"/>
    <property type="match status" value="1"/>
</dbReference>
<dbReference type="PANTHER" id="PTHR23090:SF9">
    <property type="entry name" value="GLUTAMINE-DEPENDENT NAD(+) SYNTHETASE"/>
    <property type="match status" value="1"/>
</dbReference>
<dbReference type="InterPro" id="IPR022310">
    <property type="entry name" value="NAD/GMP_synthase"/>
</dbReference>
<dbReference type="GO" id="GO:0009435">
    <property type="term" value="P:NAD+ biosynthetic process"/>
    <property type="evidence" value="ECO:0007669"/>
    <property type="project" value="InterPro"/>
</dbReference>
<keyword evidence="4 8" id="KW-0547">Nucleotide-binding</keyword>
<dbReference type="CDD" id="cd07570">
    <property type="entry name" value="GAT_Gln-NAD-synth"/>
    <property type="match status" value="1"/>
</dbReference>
<evidence type="ECO:0000256" key="2">
    <source>
        <dbReference type="ARBA" id="ARBA00007145"/>
    </source>
</evidence>
<dbReference type="CDD" id="cd00553">
    <property type="entry name" value="NAD_synthase"/>
    <property type="match status" value="1"/>
</dbReference>
<evidence type="ECO:0000256" key="4">
    <source>
        <dbReference type="ARBA" id="ARBA00022741"/>
    </source>
</evidence>
<proteinExistence type="inferred from homology"/>
<evidence type="ECO:0000313" key="11">
    <source>
        <dbReference type="EMBL" id="KAG7355090.1"/>
    </source>
</evidence>
<dbReference type="Pfam" id="PF02540">
    <property type="entry name" value="NAD_synthase"/>
    <property type="match status" value="1"/>
</dbReference>
<dbReference type="OrthoDB" id="2020662at2759"/>
<dbReference type="GO" id="GO:0003952">
    <property type="term" value="F:NAD+ synthase (glutamine-hydrolyzing) activity"/>
    <property type="evidence" value="ECO:0007669"/>
    <property type="project" value="UniProtKB-EC"/>
</dbReference>
<feature type="region of interest" description="Disordered" evidence="9">
    <location>
        <begin position="597"/>
        <end position="621"/>
    </location>
</feature>
<dbReference type="AlphaFoldDB" id="A0A9K3PP96"/>
<comment type="caution">
    <text evidence="11">The sequence shown here is derived from an EMBL/GenBank/DDBJ whole genome shotgun (WGS) entry which is preliminary data.</text>
</comment>
<dbReference type="InterPro" id="IPR003010">
    <property type="entry name" value="C-N_Hydrolase"/>
</dbReference>
<evidence type="ECO:0000256" key="7">
    <source>
        <dbReference type="ARBA" id="ARBA00052340"/>
    </source>
</evidence>
<dbReference type="GO" id="GO:0004359">
    <property type="term" value="F:glutaminase activity"/>
    <property type="evidence" value="ECO:0007669"/>
    <property type="project" value="InterPro"/>
</dbReference>
<comment type="similarity">
    <text evidence="2 8">In the C-terminal section; belongs to the NAD synthetase family.</text>
</comment>
<evidence type="ECO:0000313" key="12">
    <source>
        <dbReference type="Proteomes" id="UP000693970"/>
    </source>
</evidence>
<dbReference type="GO" id="GO:0005737">
    <property type="term" value="C:cytoplasm"/>
    <property type="evidence" value="ECO:0007669"/>
    <property type="project" value="InterPro"/>
</dbReference>
<comment type="catalytic activity">
    <reaction evidence="7 8">
        <text>deamido-NAD(+) + L-glutamine + ATP + H2O = L-glutamate + AMP + diphosphate + NAD(+) + H(+)</text>
        <dbReference type="Rhea" id="RHEA:24384"/>
        <dbReference type="ChEBI" id="CHEBI:15377"/>
        <dbReference type="ChEBI" id="CHEBI:15378"/>
        <dbReference type="ChEBI" id="CHEBI:29985"/>
        <dbReference type="ChEBI" id="CHEBI:30616"/>
        <dbReference type="ChEBI" id="CHEBI:33019"/>
        <dbReference type="ChEBI" id="CHEBI:57540"/>
        <dbReference type="ChEBI" id="CHEBI:58359"/>
        <dbReference type="ChEBI" id="CHEBI:58437"/>
        <dbReference type="ChEBI" id="CHEBI:456215"/>
        <dbReference type="EC" id="6.3.5.1"/>
    </reaction>
</comment>
<keyword evidence="5 8" id="KW-0067">ATP-binding</keyword>
<reference evidence="11" key="1">
    <citation type="journal article" date="2021" name="Sci. Rep.">
        <title>Diploid genomic architecture of Nitzschia inconspicua, an elite biomass production diatom.</title>
        <authorList>
            <person name="Oliver A."/>
            <person name="Podell S."/>
            <person name="Pinowska A."/>
            <person name="Traller J.C."/>
            <person name="Smith S.R."/>
            <person name="McClure R."/>
            <person name="Beliaev A."/>
            <person name="Bohutskyi P."/>
            <person name="Hill E.A."/>
            <person name="Rabines A."/>
            <person name="Zheng H."/>
            <person name="Allen L.Z."/>
            <person name="Kuo A."/>
            <person name="Grigoriev I.V."/>
            <person name="Allen A.E."/>
            <person name="Hazlebeck D."/>
            <person name="Allen E.E."/>
        </authorList>
    </citation>
    <scope>NUCLEOTIDE SEQUENCE</scope>
    <source>
        <strain evidence="11">Hildebrandi</strain>
    </source>
</reference>
<dbReference type="InterPro" id="IPR003694">
    <property type="entry name" value="NAD_synthase"/>
</dbReference>
<dbReference type="PROSITE" id="PS50263">
    <property type="entry name" value="CN_HYDROLASE"/>
    <property type="match status" value="1"/>
</dbReference>
<gene>
    <name evidence="11" type="ORF">IV203_004446</name>
</gene>
<sequence>MDLLGSTSIVTVATCTLNQWALDFDGNLERILQSCQKAKEQGATYRLGPELEITGYGCEDHFLELDTILHSWQSMVELLCSTATENLLCDFGMPLLHKGCRYNCRILCFNHQILAIRPKNALADDGNYREPRYFTAFKGGSKPDSFSIPSWVLDELSSKGCENHPPHVPFGNVFLQTFDGVQVGCESCEELWTPKSPHIDMSLQSGVEIIGNGSGSHHNLRKLENRLELMMSATRKCGGLYLYSNQRGCDGAARLYFDGGAIIVCNGKLLAQAPQFSLEEVTVISATVDLDDVRSYRAHIPSFGVQAIREQSEDTGTHYTTVRVPQARILLPRGHARGVSDTIPLALSTPEEECCLGPACWLWDYLRRSGASGYLLPLSGGADSSAVATIVGAMCHLVYDEVTQKSNAEVFKDLKRICHISEEQQKSWKPSSPQEIANHILHTVFMGTENSSNVTTSRAKRLGAAIGSYHLTVPIDLMVKAVIQVFTITTKLTPHFQIHGGTMAEDLALQNIQARLRMVTAYLFAQLLPWTRSRKGFLLVLGSANVDEGLRGYMTKYDCSSADLNPIGAISKGDLKRMLAWAGDRYKHEVLKEIAGAPPTAELRPNASTKGEGGNDDAEHSQLDEDEMGMTYEELGWFGRLRKIGRCGPVSMYNKLVHIWKETCTPSEVGAKVKRFFYYYSVNRHKMCTLTPSYHAEANSPDDNRFDLRPFLYNTKWPRQFSTIDRMVQKDEEQLCK</sequence>
<protein>
    <recommendedName>
        <fullName evidence="8">Glutamine-dependent NAD(+) synthetase</fullName>
        <ecNumber evidence="8">6.3.5.1</ecNumber>
    </recommendedName>
    <alternativeName>
        <fullName evidence="8">NAD(+) synthase [glutamine-hydrolyzing]</fullName>
    </alternativeName>
</protein>
<evidence type="ECO:0000259" key="10">
    <source>
        <dbReference type="PROSITE" id="PS50263"/>
    </source>
</evidence>
<comment type="pathway">
    <text evidence="1 8">Cofactor biosynthesis; NAD(+) biosynthesis; NAD(+) from deamido-NAD(+) (L-Gln route): step 1/1.</text>
</comment>
<keyword evidence="6 8" id="KW-0520">NAD</keyword>
<dbReference type="EMBL" id="JAGRRH010000016">
    <property type="protein sequence ID" value="KAG7355090.1"/>
    <property type="molecule type" value="Genomic_DNA"/>
</dbReference>
<dbReference type="GO" id="GO:0005524">
    <property type="term" value="F:ATP binding"/>
    <property type="evidence" value="ECO:0007669"/>
    <property type="project" value="UniProtKB-KW"/>
</dbReference>
<dbReference type="FunFam" id="3.60.110.10:FF:000003">
    <property type="entry name" value="Glutamine-dependent NAD(+) synthetase"/>
    <property type="match status" value="1"/>
</dbReference>
<evidence type="ECO:0000256" key="3">
    <source>
        <dbReference type="ARBA" id="ARBA00022598"/>
    </source>
</evidence>
<reference evidence="11" key="2">
    <citation type="submission" date="2021-04" db="EMBL/GenBank/DDBJ databases">
        <authorList>
            <person name="Podell S."/>
        </authorList>
    </citation>
    <scope>NUCLEOTIDE SEQUENCE</scope>
    <source>
        <strain evidence="11">Hildebrandi</strain>
    </source>
</reference>
<dbReference type="HAMAP" id="MF_02090">
    <property type="entry name" value="NadE_glutamine_dep"/>
    <property type="match status" value="1"/>
</dbReference>
<evidence type="ECO:0000256" key="5">
    <source>
        <dbReference type="ARBA" id="ARBA00022840"/>
    </source>
</evidence>
<dbReference type="PANTHER" id="PTHR23090">
    <property type="entry name" value="NH 3 /GLUTAMINE-DEPENDENT NAD + SYNTHETASE"/>
    <property type="match status" value="1"/>
</dbReference>
<feature type="domain" description="CN hydrolase" evidence="10">
    <location>
        <begin position="10"/>
        <end position="290"/>
    </location>
</feature>
<dbReference type="Proteomes" id="UP000693970">
    <property type="component" value="Unassembled WGS sequence"/>
</dbReference>
<dbReference type="EC" id="6.3.5.1" evidence="8"/>
<name>A0A9K3PP96_9STRA</name>
<keyword evidence="12" id="KW-1185">Reference proteome</keyword>
<dbReference type="PIRSF" id="PIRSF006630">
    <property type="entry name" value="NADS_GAT"/>
    <property type="match status" value="1"/>
</dbReference>
<dbReference type="Pfam" id="PF00795">
    <property type="entry name" value="CN_hydrolase"/>
    <property type="match status" value="1"/>
</dbReference>